<gene>
    <name evidence="1" type="ORF">V6N11_039161</name>
</gene>
<proteinExistence type="predicted"/>
<comment type="caution">
    <text evidence="1">The sequence shown here is derived from an EMBL/GenBank/DDBJ whole genome shotgun (WGS) entry which is preliminary data.</text>
</comment>
<reference evidence="1 2" key="1">
    <citation type="journal article" date="2024" name="G3 (Bethesda)">
        <title>Genome assembly of Hibiscus sabdariffa L. provides insights into metabolisms of medicinal natural products.</title>
        <authorList>
            <person name="Kim T."/>
        </authorList>
    </citation>
    <scope>NUCLEOTIDE SEQUENCE [LARGE SCALE GENOMIC DNA]</scope>
    <source>
        <strain evidence="1">TK-2024</strain>
        <tissue evidence="1">Old leaves</tissue>
    </source>
</reference>
<sequence>MDTKLMDEFTEKIVVDSDGEGTEDNMMLDQSEEVLHDETIPSDCSQPLVQVKSRYSVNSLCKNVCGGSSLAFLEEGKKAYGWQIKLDIEINVCVDNALKDIYVTCEFIDGIWGVFKVIFNCSIVSRTTMLMDAKERSFETLTLSSSCGSDPLIEERQKAHIPASKFQRAGPTHPEAHLRHAMHGWGCHSPLVEPRKGRSLRYNISSSSSSTNV</sequence>
<organism evidence="1 2">
    <name type="scientific">Hibiscus sabdariffa</name>
    <name type="common">roselle</name>
    <dbReference type="NCBI Taxonomy" id="183260"/>
    <lineage>
        <taxon>Eukaryota</taxon>
        <taxon>Viridiplantae</taxon>
        <taxon>Streptophyta</taxon>
        <taxon>Embryophyta</taxon>
        <taxon>Tracheophyta</taxon>
        <taxon>Spermatophyta</taxon>
        <taxon>Magnoliopsida</taxon>
        <taxon>eudicotyledons</taxon>
        <taxon>Gunneridae</taxon>
        <taxon>Pentapetalae</taxon>
        <taxon>rosids</taxon>
        <taxon>malvids</taxon>
        <taxon>Malvales</taxon>
        <taxon>Malvaceae</taxon>
        <taxon>Malvoideae</taxon>
        <taxon>Hibiscus</taxon>
    </lineage>
</organism>
<dbReference type="Proteomes" id="UP001396334">
    <property type="component" value="Unassembled WGS sequence"/>
</dbReference>
<name>A0ABR2SM46_9ROSI</name>
<evidence type="ECO:0000313" key="1">
    <source>
        <dbReference type="EMBL" id="KAK9026320.1"/>
    </source>
</evidence>
<accession>A0ABR2SM46</accession>
<protein>
    <submittedName>
        <fullName evidence="1">Uncharacterized protein</fullName>
    </submittedName>
</protein>
<keyword evidence="2" id="KW-1185">Reference proteome</keyword>
<evidence type="ECO:0000313" key="2">
    <source>
        <dbReference type="Proteomes" id="UP001396334"/>
    </source>
</evidence>
<dbReference type="EMBL" id="JBBPBN010000013">
    <property type="protein sequence ID" value="KAK9026320.1"/>
    <property type="molecule type" value="Genomic_DNA"/>
</dbReference>